<name>A0A1R3I5W4_9ROSI</name>
<proteinExistence type="predicted"/>
<keyword evidence="3" id="KW-1185">Reference proteome</keyword>
<reference evidence="3" key="1">
    <citation type="submission" date="2013-09" db="EMBL/GenBank/DDBJ databases">
        <title>Corchorus olitorius genome sequencing.</title>
        <authorList>
            <person name="Alam M."/>
            <person name="Haque M.S."/>
            <person name="Islam M.S."/>
            <person name="Emdad E.M."/>
            <person name="Islam M.M."/>
            <person name="Ahmed B."/>
            <person name="Halim A."/>
            <person name="Hossen Q.M.M."/>
            <person name="Hossain M.Z."/>
            <person name="Ahmed R."/>
            <person name="Khan M.M."/>
            <person name="Islam R."/>
            <person name="Rashid M.M."/>
            <person name="Khan S.A."/>
            <person name="Rahman M.S."/>
            <person name="Alam M."/>
            <person name="Yahiya A.S."/>
            <person name="Khan M.S."/>
            <person name="Azam M.S."/>
            <person name="Haque T."/>
            <person name="Lashkar M.Z.H."/>
            <person name="Akhand A.I."/>
            <person name="Morshed G."/>
            <person name="Roy S."/>
            <person name="Uddin K.S."/>
            <person name="Rabeya T."/>
            <person name="Hossain A.S."/>
            <person name="Chowdhury A."/>
            <person name="Snigdha A.R."/>
            <person name="Mortoza M.S."/>
            <person name="Matin S.A."/>
            <person name="Hoque S.M.E."/>
            <person name="Islam M.K."/>
            <person name="Roy D.K."/>
            <person name="Haider R."/>
            <person name="Moosa M.M."/>
            <person name="Elias S.M."/>
            <person name="Hasan A.M."/>
            <person name="Jahan S."/>
            <person name="Shafiuddin M."/>
            <person name="Mahmood N."/>
            <person name="Shommy N.S."/>
        </authorList>
    </citation>
    <scope>NUCLEOTIDE SEQUENCE [LARGE SCALE GENOMIC DNA]</scope>
    <source>
        <strain evidence="3">cv. O-4</strain>
    </source>
</reference>
<protein>
    <submittedName>
        <fullName evidence="2">Uncharacterized protein</fullName>
    </submittedName>
</protein>
<organism evidence="2 3">
    <name type="scientific">Corchorus olitorius</name>
    <dbReference type="NCBI Taxonomy" id="93759"/>
    <lineage>
        <taxon>Eukaryota</taxon>
        <taxon>Viridiplantae</taxon>
        <taxon>Streptophyta</taxon>
        <taxon>Embryophyta</taxon>
        <taxon>Tracheophyta</taxon>
        <taxon>Spermatophyta</taxon>
        <taxon>Magnoliopsida</taxon>
        <taxon>eudicotyledons</taxon>
        <taxon>Gunneridae</taxon>
        <taxon>Pentapetalae</taxon>
        <taxon>rosids</taxon>
        <taxon>malvids</taxon>
        <taxon>Malvales</taxon>
        <taxon>Malvaceae</taxon>
        <taxon>Grewioideae</taxon>
        <taxon>Apeibeae</taxon>
        <taxon>Corchorus</taxon>
    </lineage>
</organism>
<sequence>MWWLEFYLKIKVPEGLGSLQRRRIQRQHKSQEESYGDEQDSKAATMENQQKAAEDVVTSVPIAEAAGIQPIVQNAEEESDVSIFFLV</sequence>
<evidence type="ECO:0000313" key="3">
    <source>
        <dbReference type="Proteomes" id="UP000187203"/>
    </source>
</evidence>
<dbReference type="Proteomes" id="UP000187203">
    <property type="component" value="Unassembled WGS sequence"/>
</dbReference>
<evidence type="ECO:0000313" key="2">
    <source>
        <dbReference type="EMBL" id="OMO77958.1"/>
    </source>
</evidence>
<dbReference type="AlphaFoldDB" id="A0A1R3I5W4"/>
<feature type="region of interest" description="Disordered" evidence="1">
    <location>
        <begin position="22"/>
        <end position="50"/>
    </location>
</feature>
<gene>
    <name evidence="2" type="ORF">COLO4_24916</name>
</gene>
<evidence type="ECO:0000256" key="1">
    <source>
        <dbReference type="SAM" id="MobiDB-lite"/>
    </source>
</evidence>
<comment type="caution">
    <text evidence="2">The sequence shown here is derived from an EMBL/GenBank/DDBJ whole genome shotgun (WGS) entry which is preliminary data.</text>
</comment>
<dbReference type="EMBL" id="AWUE01018849">
    <property type="protein sequence ID" value="OMO77958.1"/>
    <property type="molecule type" value="Genomic_DNA"/>
</dbReference>
<accession>A0A1R3I5W4</accession>